<name>A0AAV6HL06_9TELE</name>
<evidence type="ECO:0000313" key="2">
    <source>
        <dbReference type="Proteomes" id="UP000823561"/>
    </source>
</evidence>
<comment type="caution">
    <text evidence="1">The sequence shown here is derived from an EMBL/GenBank/DDBJ whole genome shotgun (WGS) entry which is preliminary data.</text>
</comment>
<dbReference type="EMBL" id="JADWDJ010000001">
    <property type="protein sequence ID" value="KAG5286211.1"/>
    <property type="molecule type" value="Genomic_DNA"/>
</dbReference>
<evidence type="ECO:0000313" key="1">
    <source>
        <dbReference type="EMBL" id="KAG5286211.1"/>
    </source>
</evidence>
<sequence length="95" mass="10676">MRKGTVSRNSMCAAIKLSTAMVVTDRLLDFSVSIMSAILLMPTTKITVYMASKVYLYRSGRTSVLLTVQFQVSLLKMEKNNAIQYVKVFSQLCIQ</sequence>
<reference evidence="1 2" key="1">
    <citation type="submission" date="2020-10" db="EMBL/GenBank/DDBJ databases">
        <title>Chromosome-scale genome assembly of the Allis shad, Alosa alosa.</title>
        <authorList>
            <person name="Margot Z."/>
            <person name="Christophe K."/>
            <person name="Cabau C."/>
            <person name="Louis A."/>
            <person name="Berthelot C."/>
            <person name="Parey E."/>
            <person name="Roest Crollius H."/>
            <person name="Montfort J."/>
            <person name="Robinson-Rechavi M."/>
            <person name="Bucao C."/>
            <person name="Bouchez O."/>
            <person name="Gislard M."/>
            <person name="Lluch J."/>
            <person name="Milhes M."/>
            <person name="Lampietro C."/>
            <person name="Lopez Roques C."/>
            <person name="Donnadieu C."/>
            <person name="Braasch I."/>
            <person name="Desvignes T."/>
            <person name="Postlethwait J."/>
            <person name="Bobe J."/>
            <person name="Guiguen Y."/>
        </authorList>
    </citation>
    <scope>NUCLEOTIDE SEQUENCE [LARGE SCALE GENOMIC DNA]</scope>
    <source>
        <strain evidence="1">M-15738</strain>
        <tissue evidence="1">Blood</tissue>
    </source>
</reference>
<accession>A0AAV6HL06</accession>
<protein>
    <submittedName>
        <fullName evidence="1">Uncharacterized protein</fullName>
    </submittedName>
</protein>
<proteinExistence type="predicted"/>
<dbReference type="AlphaFoldDB" id="A0AAV6HL06"/>
<organism evidence="1 2">
    <name type="scientific">Alosa alosa</name>
    <name type="common">allis shad</name>
    <dbReference type="NCBI Taxonomy" id="278164"/>
    <lineage>
        <taxon>Eukaryota</taxon>
        <taxon>Metazoa</taxon>
        <taxon>Chordata</taxon>
        <taxon>Craniata</taxon>
        <taxon>Vertebrata</taxon>
        <taxon>Euteleostomi</taxon>
        <taxon>Actinopterygii</taxon>
        <taxon>Neopterygii</taxon>
        <taxon>Teleostei</taxon>
        <taxon>Clupei</taxon>
        <taxon>Clupeiformes</taxon>
        <taxon>Clupeoidei</taxon>
        <taxon>Clupeidae</taxon>
        <taxon>Alosa</taxon>
    </lineage>
</organism>
<dbReference type="Proteomes" id="UP000823561">
    <property type="component" value="Chromosome 1"/>
</dbReference>
<gene>
    <name evidence="1" type="ORF">AALO_G00012250</name>
</gene>
<keyword evidence="2" id="KW-1185">Reference proteome</keyword>